<comment type="caution">
    <text evidence="3">The sequence shown here is derived from an EMBL/GenBank/DDBJ whole genome shotgun (WGS) entry which is preliminary data.</text>
</comment>
<evidence type="ECO:0000256" key="2">
    <source>
        <dbReference type="SAM" id="Phobius"/>
    </source>
</evidence>
<dbReference type="Proteomes" id="UP001499854">
    <property type="component" value="Unassembled WGS sequence"/>
</dbReference>
<feature type="transmembrane region" description="Helical" evidence="2">
    <location>
        <begin position="15"/>
        <end position="36"/>
    </location>
</feature>
<keyword evidence="2" id="KW-0472">Membrane</keyword>
<accession>A0ABP5D7E7</accession>
<feature type="region of interest" description="Disordered" evidence="1">
    <location>
        <begin position="100"/>
        <end position="130"/>
    </location>
</feature>
<proteinExistence type="predicted"/>
<name>A0ABP5D7E7_9ACTN</name>
<sequence length="306" mass="30737">MIGQEQQRGGLKRRWGLPLGVAAAVSATGVVAAMAFSGGAAKTADGAGVGPGAGGATTATAAAPTTGATTVPGAPAPTGGPDLVAACKLALAGKDDRTATVIGGTTPAPIDPKYCEPTQTTAPDGKQIEPTDPVMTEPAPVALPAEQAAAVLASCAPSGGPWQPVIAVKTAVATANVDSMVIGTNAKHEYVFCDGLGNAGHADQSPSALTMATIRNGNSHLKEYDGGTDSSDRKNYLMYNWGLVGPEVARVTVSYGTEKREAPARLVGGAYLLTVSTPLLNYTHPPVGYVHAYAADGTKLYDTPLG</sequence>
<keyword evidence="4" id="KW-1185">Reference proteome</keyword>
<keyword evidence="2" id="KW-0812">Transmembrane</keyword>
<gene>
    <name evidence="3" type="ORF">GCM10009838_39340</name>
</gene>
<keyword evidence="2" id="KW-1133">Transmembrane helix</keyword>
<protein>
    <submittedName>
        <fullName evidence="3">Uncharacterized protein</fullName>
    </submittedName>
</protein>
<dbReference type="RefSeq" id="WP_344658514.1">
    <property type="nucleotide sequence ID" value="NZ_BAAAQM010000021.1"/>
</dbReference>
<evidence type="ECO:0000313" key="4">
    <source>
        <dbReference type="Proteomes" id="UP001499854"/>
    </source>
</evidence>
<evidence type="ECO:0000313" key="3">
    <source>
        <dbReference type="EMBL" id="GAA1975318.1"/>
    </source>
</evidence>
<organism evidence="3 4">
    <name type="scientific">Catenulispora subtropica</name>
    <dbReference type="NCBI Taxonomy" id="450798"/>
    <lineage>
        <taxon>Bacteria</taxon>
        <taxon>Bacillati</taxon>
        <taxon>Actinomycetota</taxon>
        <taxon>Actinomycetes</taxon>
        <taxon>Catenulisporales</taxon>
        <taxon>Catenulisporaceae</taxon>
        <taxon>Catenulispora</taxon>
    </lineage>
</organism>
<evidence type="ECO:0000256" key="1">
    <source>
        <dbReference type="SAM" id="MobiDB-lite"/>
    </source>
</evidence>
<reference evidence="4" key="1">
    <citation type="journal article" date="2019" name="Int. J. Syst. Evol. Microbiol.">
        <title>The Global Catalogue of Microorganisms (GCM) 10K type strain sequencing project: providing services to taxonomists for standard genome sequencing and annotation.</title>
        <authorList>
            <consortium name="The Broad Institute Genomics Platform"/>
            <consortium name="The Broad Institute Genome Sequencing Center for Infectious Disease"/>
            <person name="Wu L."/>
            <person name="Ma J."/>
        </authorList>
    </citation>
    <scope>NUCLEOTIDE SEQUENCE [LARGE SCALE GENOMIC DNA]</scope>
    <source>
        <strain evidence="4">JCM 16013</strain>
    </source>
</reference>
<dbReference type="EMBL" id="BAAAQM010000021">
    <property type="protein sequence ID" value="GAA1975318.1"/>
    <property type="molecule type" value="Genomic_DNA"/>
</dbReference>